<evidence type="ECO:0000256" key="2">
    <source>
        <dbReference type="ARBA" id="ARBA00009280"/>
    </source>
</evidence>
<evidence type="ECO:0000256" key="5">
    <source>
        <dbReference type="ARBA" id="ARBA00022771"/>
    </source>
</evidence>
<evidence type="ECO:0000256" key="6">
    <source>
        <dbReference type="ARBA" id="ARBA00022777"/>
    </source>
</evidence>
<dbReference type="InterPro" id="IPR017438">
    <property type="entry name" value="ATP-NAD_kinase_N"/>
</dbReference>
<feature type="region of interest" description="Disordered" evidence="10">
    <location>
        <begin position="393"/>
        <end position="416"/>
    </location>
</feature>
<dbReference type="Gene3D" id="2.60.200.40">
    <property type="match status" value="1"/>
</dbReference>
<evidence type="ECO:0000313" key="13">
    <source>
        <dbReference type="Proteomes" id="UP000095751"/>
    </source>
</evidence>
<dbReference type="InterPro" id="IPR037607">
    <property type="entry name" value="DGK"/>
</dbReference>
<dbReference type="SUPFAM" id="SSF111331">
    <property type="entry name" value="NAD kinase/diacylglycerol kinase-like"/>
    <property type="match status" value="1"/>
</dbReference>
<dbReference type="GO" id="GO:0008270">
    <property type="term" value="F:zinc ion binding"/>
    <property type="evidence" value="ECO:0007669"/>
    <property type="project" value="UniProtKB-KW"/>
</dbReference>
<proteinExistence type="inferred from homology"/>
<dbReference type="PANTHER" id="PTHR11255">
    <property type="entry name" value="DIACYLGLYCEROL KINASE"/>
    <property type="match status" value="1"/>
</dbReference>
<keyword evidence="4 9" id="KW-0547">Nucleotide-binding</keyword>
<keyword evidence="5" id="KW-0862">Zinc</keyword>
<dbReference type="SMART" id="SM00046">
    <property type="entry name" value="DAGKc"/>
    <property type="match status" value="1"/>
</dbReference>
<sequence>MVGDEFLPDKSFTPLLVFVNSRSGPQQGHLLTTQLRGLLNPIQIWDLADGGPEEILESFSVFTRLRILVCGGDGTVSWIVGTIDKMKLQRWPPIAILPLGTGNDLARIHGWGGGYNNESLIKILLQVSEGYVSWLDRWEMTIENRKGKIKNVKSFLNYLSVGADAQAALQVHMLRESRPQLFFSRIVNKAWYGLFGAEDIIKATSISLPNDITLIADGVEVPLPADSQGIIMLNIDSYTGGVPLWSMGHNAFDSESNGDGLLDIVSVRGTFHLGQIRVGLSTAQKLCQCREATIIIKRKVSVQIDGEPWRQNVCILKIRRKKKAAIMLHRSADESNGVEMEMANLLDWATPHLIDGKVHEVLMKEFSRRIESKTRQRRVQSKDNLMTHLKRAINNAGNHSDQSTSGSSGGATGIGF</sequence>
<dbReference type="EMBL" id="KV784353">
    <property type="protein sequence ID" value="OEU22340.1"/>
    <property type="molecule type" value="Genomic_DNA"/>
</dbReference>
<evidence type="ECO:0000313" key="12">
    <source>
        <dbReference type="EMBL" id="OEU22340.1"/>
    </source>
</evidence>
<keyword evidence="13" id="KW-1185">Reference proteome</keyword>
<gene>
    <name evidence="12" type="ORF">FRACYDRAFT_178092</name>
</gene>
<dbReference type="PANTHER" id="PTHR11255:SF54">
    <property type="entry name" value="DIACYLGLYCEROL KINASE THETA"/>
    <property type="match status" value="1"/>
</dbReference>
<dbReference type="InParanoid" id="A0A1E7FW11"/>
<dbReference type="OrthoDB" id="242257at2759"/>
<organism evidence="12 13">
    <name type="scientific">Fragilariopsis cylindrus CCMP1102</name>
    <dbReference type="NCBI Taxonomy" id="635003"/>
    <lineage>
        <taxon>Eukaryota</taxon>
        <taxon>Sar</taxon>
        <taxon>Stramenopiles</taxon>
        <taxon>Ochrophyta</taxon>
        <taxon>Bacillariophyta</taxon>
        <taxon>Bacillariophyceae</taxon>
        <taxon>Bacillariophycidae</taxon>
        <taxon>Bacillariales</taxon>
        <taxon>Bacillariaceae</taxon>
        <taxon>Fragilariopsis</taxon>
    </lineage>
</organism>
<dbReference type="InterPro" id="IPR016064">
    <property type="entry name" value="NAD/diacylglycerol_kinase_sf"/>
</dbReference>
<feature type="compositionally biased region" description="Gly residues" evidence="10">
    <location>
        <begin position="407"/>
        <end position="416"/>
    </location>
</feature>
<dbReference type="PROSITE" id="PS50146">
    <property type="entry name" value="DAGK"/>
    <property type="match status" value="1"/>
</dbReference>
<comment type="catalytic activity">
    <reaction evidence="9">
        <text>a 1,2-diacyl-sn-glycerol + ATP = a 1,2-diacyl-sn-glycero-3-phosphate + ADP + H(+)</text>
        <dbReference type="Rhea" id="RHEA:10272"/>
        <dbReference type="ChEBI" id="CHEBI:15378"/>
        <dbReference type="ChEBI" id="CHEBI:17815"/>
        <dbReference type="ChEBI" id="CHEBI:30616"/>
        <dbReference type="ChEBI" id="CHEBI:58608"/>
        <dbReference type="ChEBI" id="CHEBI:456216"/>
        <dbReference type="EC" id="2.7.1.107"/>
    </reaction>
</comment>
<dbReference type="Proteomes" id="UP000095751">
    <property type="component" value="Unassembled WGS sequence"/>
</dbReference>
<evidence type="ECO:0000256" key="8">
    <source>
        <dbReference type="ARBA" id="ARBA00023136"/>
    </source>
</evidence>
<dbReference type="Gene3D" id="3.40.50.10330">
    <property type="entry name" value="Probable inorganic polyphosphate/atp-NAD kinase, domain 1"/>
    <property type="match status" value="1"/>
</dbReference>
<evidence type="ECO:0000256" key="7">
    <source>
        <dbReference type="ARBA" id="ARBA00022840"/>
    </source>
</evidence>
<evidence type="ECO:0000256" key="4">
    <source>
        <dbReference type="ARBA" id="ARBA00022741"/>
    </source>
</evidence>
<dbReference type="InterPro" id="IPR000756">
    <property type="entry name" value="Diacylglycerol_kin_accessory"/>
</dbReference>
<dbReference type="EC" id="2.7.1.107" evidence="9"/>
<feature type="domain" description="DAGKc" evidence="11">
    <location>
        <begin position="10"/>
        <end position="144"/>
    </location>
</feature>
<evidence type="ECO:0000256" key="3">
    <source>
        <dbReference type="ARBA" id="ARBA00022679"/>
    </source>
</evidence>
<evidence type="ECO:0000256" key="9">
    <source>
        <dbReference type="RuleBase" id="RU361128"/>
    </source>
</evidence>
<dbReference type="GO" id="GO:0007200">
    <property type="term" value="P:phospholipase C-activating G protein-coupled receptor signaling pathway"/>
    <property type="evidence" value="ECO:0007669"/>
    <property type="project" value="InterPro"/>
</dbReference>
<reference evidence="12 13" key="1">
    <citation type="submission" date="2016-09" db="EMBL/GenBank/DDBJ databases">
        <title>Extensive genetic diversity and differential bi-allelic expression allows diatom success in the polar Southern Ocean.</title>
        <authorList>
            <consortium name="DOE Joint Genome Institute"/>
            <person name="Mock T."/>
            <person name="Otillar R.P."/>
            <person name="Strauss J."/>
            <person name="Dupont C."/>
            <person name="Frickenhaus S."/>
            <person name="Maumus F."/>
            <person name="Mcmullan M."/>
            <person name="Sanges R."/>
            <person name="Schmutz J."/>
            <person name="Toseland A."/>
            <person name="Valas R."/>
            <person name="Veluchamy A."/>
            <person name="Ward B.J."/>
            <person name="Allen A."/>
            <person name="Barry K."/>
            <person name="Falciatore A."/>
            <person name="Ferrante M."/>
            <person name="Fortunato A.E."/>
            <person name="Gloeckner G."/>
            <person name="Gruber A."/>
            <person name="Hipkin R."/>
            <person name="Janech M."/>
            <person name="Kroth P."/>
            <person name="Leese F."/>
            <person name="Lindquist E."/>
            <person name="Lyon B.R."/>
            <person name="Martin J."/>
            <person name="Mayer C."/>
            <person name="Parker M."/>
            <person name="Quesneville H."/>
            <person name="Raymond J."/>
            <person name="Uhlig C."/>
            <person name="Valentin K.U."/>
            <person name="Worden A.Z."/>
            <person name="Armbrust E.V."/>
            <person name="Bowler C."/>
            <person name="Green B."/>
            <person name="Moulton V."/>
            <person name="Van Oosterhout C."/>
            <person name="Grigoriev I."/>
        </authorList>
    </citation>
    <scope>NUCLEOTIDE SEQUENCE [LARGE SCALE GENOMIC DNA]</scope>
    <source>
        <strain evidence="12 13">CCMP1102</strain>
    </source>
</reference>
<keyword evidence="3 9" id="KW-0808">Transferase</keyword>
<dbReference type="GO" id="GO:0016020">
    <property type="term" value="C:membrane"/>
    <property type="evidence" value="ECO:0007669"/>
    <property type="project" value="UniProtKB-SubCell"/>
</dbReference>
<keyword evidence="5" id="KW-0479">Metal-binding</keyword>
<comment type="subcellular location">
    <subcellularLocation>
        <location evidence="1">Membrane</location>
    </subcellularLocation>
</comment>
<evidence type="ECO:0000256" key="1">
    <source>
        <dbReference type="ARBA" id="ARBA00004370"/>
    </source>
</evidence>
<dbReference type="SMART" id="SM00045">
    <property type="entry name" value="DAGKa"/>
    <property type="match status" value="1"/>
</dbReference>
<dbReference type="KEGG" id="fcy:FRACYDRAFT_178092"/>
<keyword evidence="6 9" id="KW-0418">Kinase</keyword>
<dbReference type="InterPro" id="IPR001206">
    <property type="entry name" value="Diacylglycerol_kinase_cat_dom"/>
</dbReference>
<evidence type="ECO:0000256" key="10">
    <source>
        <dbReference type="SAM" id="MobiDB-lite"/>
    </source>
</evidence>
<dbReference type="Pfam" id="PF00609">
    <property type="entry name" value="DAGK_acc"/>
    <property type="match status" value="1"/>
</dbReference>
<keyword evidence="5" id="KW-0863">Zinc-finger</keyword>
<comment type="similarity">
    <text evidence="2 9">Belongs to the eukaryotic diacylglycerol kinase family.</text>
</comment>
<keyword evidence="8" id="KW-0472">Membrane</keyword>
<dbReference type="GO" id="GO:0005524">
    <property type="term" value="F:ATP binding"/>
    <property type="evidence" value="ECO:0007669"/>
    <property type="project" value="UniProtKB-KW"/>
</dbReference>
<dbReference type="GO" id="GO:0004143">
    <property type="term" value="F:ATP-dependent diacylglycerol kinase activity"/>
    <property type="evidence" value="ECO:0007669"/>
    <property type="project" value="UniProtKB-EC"/>
</dbReference>
<keyword evidence="7 9" id="KW-0067">ATP-binding</keyword>
<dbReference type="AlphaFoldDB" id="A0A1E7FW11"/>
<dbReference type="Pfam" id="PF00781">
    <property type="entry name" value="DAGK_cat"/>
    <property type="match status" value="1"/>
</dbReference>
<protein>
    <recommendedName>
        <fullName evidence="9">Diacylglycerol kinase</fullName>
        <shortName evidence="9">DAG kinase</shortName>
        <ecNumber evidence="9">2.7.1.107</ecNumber>
    </recommendedName>
</protein>
<accession>A0A1E7FW11</accession>
<evidence type="ECO:0000259" key="11">
    <source>
        <dbReference type="PROSITE" id="PS50146"/>
    </source>
</evidence>
<name>A0A1E7FW11_9STRA</name>